<feature type="domain" description="HTH tetR-type" evidence="5">
    <location>
        <begin position="16"/>
        <end position="76"/>
    </location>
</feature>
<dbReference type="Pfam" id="PF00440">
    <property type="entry name" value="TetR_N"/>
    <property type="match status" value="1"/>
</dbReference>
<dbReference type="InterPro" id="IPR050109">
    <property type="entry name" value="HTH-type_TetR-like_transc_reg"/>
</dbReference>
<accession>Q6NDL2</accession>
<evidence type="ECO:0000256" key="1">
    <source>
        <dbReference type="ARBA" id="ARBA00023015"/>
    </source>
</evidence>
<dbReference type="eggNOG" id="COG1309">
    <property type="taxonomic scope" value="Bacteria"/>
</dbReference>
<evidence type="ECO:0000259" key="5">
    <source>
        <dbReference type="PROSITE" id="PS50977"/>
    </source>
</evidence>
<dbReference type="GeneID" id="66891094"/>
<organism evidence="6">
    <name type="scientific">Rhodopseudomonas palustris (strain ATCC BAA-98 / CGA009)</name>
    <dbReference type="NCBI Taxonomy" id="258594"/>
    <lineage>
        <taxon>Bacteria</taxon>
        <taxon>Pseudomonadati</taxon>
        <taxon>Pseudomonadota</taxon>
        <taxon>Alphaproteobacteria</taxon>
        <taxon>Hyphomicrobiales</taxon>
        <taxon>Nitrobacteraceae</taxon>
        <taxon>Rhodopseudomonas</taxon>
    </lineage>
</organism>
<keyword evidence="8" id="KW-1185">Reference proteome</keyword>
<dbReference type="Gene3D" id="1.10.357.10">
    <property type="entry name" value="Tetracycline Repressor, domain 2"/>
    <property type="match status" value="1"/>
</dbReference>
<proteinExistence type="predicted"/>
<dbReference type="RefSeq" id="WP_011155664.1">
    <property type="nucleotide sequence ID" value="NZ_CP116810.1"/>
</dbReference>
<dbReference type="InterPro" id="IPR009057">
    <property type="entry name" value="Homeodomain-like_sf"/>
</dbReference>
<evidence type="ECO:0000256" key="3">
    <source>
        <dbReference type="ARBA" id="ARBA00023163"/>
    </source>
</evidence>
<keyword evidence="3" id="KW-0804">Transcription</keyword>
<dbReference type="EMBL" id="BX572593">
    <property type="protein sequence ID" value="CAE25537.1"/>
    <property type="molecule type" value="Genomic_DNA"/>
</dbReference>
<dbReference type="GO" id="GO:0000976">
    <property type="term" value="F:transcription cis-regulatory region binding"/>
    <property type="evidence" value="ECO:0007669"/>
    <property type="project" value="TreeGrafter"/>
</dbReference>
<evidence type="ECO:0000256" key="4">
    <source>
        <dbReference type="PROSITE-ProRule" id="PRU00335"/>
    </source>
</evidence>
<dbReference type="STRING" id="258594.RPA0093"/>
<dbReference type="SUPFAM" id="SSF48498">
    <property type="entry name" value="Tetracyclin repressor-like, C-terminal domain"/>
    <property type="match status" value="1"/>
</dbReference>
<dbReference type="Pfam" id="PF14246">
    <property type="entry name" value="TetR_C_7"/>
    <property type="match status" value="1"/>
</dbReference>
<reference evidence="7" key="1">
    <citation type="submission" date="2003-07" db="EMBL/GenBank/DDBJ databases">
        <authorList>
            <consortium name="Rhodopseudomonas genome consortium"/>
            <person name="Larimer F."/>
            <person name="Harwood C."/>
        </authorList>
    </citation>
    <scope>NUCLEOTIDE SEQUENCE</scope>
    <source>
        <strain evidence="7">CGA009</strain>
    </source>
</reference>
<dbReference type="InterPro" id="IPR036271">
    <property type="entry name" value="Tet_transcr_reg_TetR-rel_C_sf"/>
</dbReference>
<keyword evidence="2 4" id="KW-0238">DNA-binding</keyword>
<dbReference type="SUPFAM" id="SSF46689">
    <property type="entry name" value="Homeodomain-like"/>
    <property type="match status" value="1"/>
</dbReference>
<dbReference type="GO" id="GO:0003700">
    <property type="term" value="F:DNA-binding transcription factor activity"/>
    <property type="evidence" value="ECO:0007669"/>
    <property type="project" value="TreeGrafter"/>
</dbReference>
<dbReference type="PRINTS" id="PR00455">
    <property type="entry name" value="HTHTETR"/>
</dbReference>
<dbReference type="EMBL" id="CP116810">
    <property type="protein sequence ID" value="WCL90218.1"/>
    <property type="molecule type" value="Genomic_DNA"/>
</dbReference>
<dbReference type="Proteomes" id="UP000001426">
    <property type="component" value="Chromosome"/>
</dbReference>
<dbReference type="PROSITE" id="PS01081">
    <property type="entry name" value="HTH_TETR_1"/>
    <property type="match status" value="1"/>
</dbReference>
<dbReference type="PhylomeDB" id="Q6NDL2"/>
<dbReference type="FunFam" id="1.10.10.60:FF:000141">
    <property type="entry name" value="TetR family transcriptional regulator"/>
    <property type="match status" value="1"/>
</dbReference>
<dbReference type="PANTHER" id="PTHR30055:SF146">
    <property type="entry name" value="HTH-TYPE TRANSCRIPTIONAL DUAL REGULATOR CECR"/>
    <property type="match status" value="1"/>
</dbReference>
<gene>
    <name evidence="6" type="ordered locus">RPA0093</name>
    <name evidence="7" type="ORF">TX73_000480</name>
</gene>
<name>Q6NDL2_RHOPA</name>
<dbReference type="InterPro" id="IPR001647">
    <property type="entry name" value="HTH_TetR"/>
</dbReference>
<keyword evidence="1" id="KW-0805">Transcription regulation</keyword>
<feature type="DNA-binding region" description="H-T-H motif" evidence="4">
    <location>
        <begin position="39"/>
        <end position="58"/>
    </location>
</feature>
<reference evidence="6 8" key="2">
    <citation type="journal article" date="2004" name="Nat. Biotechnol.">
        <title>Complete genome sequence of the metabolically versatile photosynthetic bacterium Rhodopseudomonas palustris.</title>
        <authorList>
            <person name="Larimer F.W."/>
            <person name="Chain P."/>
            <person name="Hauser L."/>
            <person name="Lamerdin J."/>
            <person name="Malfatti S."/>
            <person name="Do L."/>
            <person name="Land M.L."/>
            <person name="Pelletier D.A."/>
            <person name="Beatty J.T."/>
            <person name="Lang A.S."/>
            <person name="Tabita F.R."/>
            <person name="Gibson J.L."/>
            <person name="Hanson T.E."/>
            <person name="Bobst C."/>
            <person name="Torres J.L."/>
            <person name="Peres C."/>
            <person name="Harrison F.H."/>
            <person name="Gibson J."/>
            <person name="Harwood C.S."/>
        </authorList>
    </citation>
    <scope>NUCLEOTIDE SEQUENCE [LARGE SCALE GENOMIC DNA]</scope>
    <source>
        <strain evidence="8">ATCC BAA-98 / CGA009</strain>
        <strain evidence="6">CGA009</strain>
    </source>
</reference>
<dbReference type="HOGENOM" id="CLU_069356_27_0_5"/>
<dbReference type="Gene3D" id="1.10.10.60">
    <property type="entry name" value="Homeodomain-like"/>
    <property type="match status" value="1"/>
</dbReference>
<dbReference type="AlphaFoldDB" id="Q6NDL2"/>
<evidence type="ECO:0000256" key="2">
    <source>
        <dbReference type="ARBA" id="ARBA00023125"/>
    </source>
</evidence>
<sequence length="215" mass="23840">MPRPRKQQAIDPNGENRKLRQVLAAARKLFADHGFDVTSMDAIAREAGVSKATLYVHFASKDALLLALVDDECRNFGPQMLWQPDGQPIELEPALRAIARGYTSFFLDDRGLKLHRLVMSNAARFPQMAAVFMAAGPRRCEEEVANFLRAAVAQQLLTIPDIGLAAVQFLSLVQGRLQLQWELQLGRPSEADVQALIDGGIRVFLTAYRNPEVSS</sequence>
<evidence type="ECO:0000313" key="8">
    <source>
        <dbReference type="Proteomes" id="UP000001426"/>
    </source>
</evidence>
<dbReference type="PANTHER" id="PTHR30055">
    <property type="entry name" value="HTH-TYPE TRANSCRIPTIONAL REGULATOR RUTR"/>
    <property type="match status" value="1"/>
</dbReference>
<reference evidence="7" key="3">
    <citation type="submission" date="2022-12" db="EMBL/GenBank/DDBJ databases">
        <title>Complete genome sequence of Rhodopseudomonas palustris CGA0092 and corrections to the R. palustris CGA009 genome sequence.</title>
        <authorList>
            <person name="Mazny B.R."/>
            <person name="Sheff O.F."/>
            <person name="LaSarre B."/>
            <person name="McKinlay A."/>
            <person name="McKinlay J.B."/>
        </authorList>
    </citation>
    <scope>NUCLEOTIDE SEQUENCE</scope>
    <source>
        <strain evidence="7">CGA009</strain>
    </source>
</reference>
<dbReference type="KEGG" id="rpa:TX73_000480"/>
<dbReference type="PROSITE" id="PS50977">
    <property type="entry name" value="HTH_TETR_2"/>
    <property type="match status" value="1"/>
</dbReference>
<dbReference type="InterPro" id="IPR039536">
    <property type="entry name" value="TetR_C_Proteobacteria"/>
</dbReference>
<protein>
    <submittedName>
        <fullName evidence="7">TetR/AcrR family transcriptional regulator</fullName>
    </submittedName>
    <submittedName>
        <fullName evidence="6">Transcriptional regulator, TetR family</fullName>
    </submittedName>
</protein>
<evidence type="ECO:0000313" key="7">
    <source>
        <dbReference type="EMBL" id="WCL90218.1"/>
    </source>
</evidence>
<dbReference type="InterPro" id="IPR023772">
    <property type="entry name" value="DNA-bd_HTH_TetR-type_CS"/>
</dbReference>
<evidence type="ECO:0000313" key="6">
    <source>
        <dbReference type="EMBL" id="CAE25537.1"/>
    </source>
</evidence>